<dbReference type="InterPro" id="IPR020070">
    <property type="entry name" value="Ribosomal_bL9_N"/>
</dbReference>
<dbReference type="PANTHER" id="PTHR21368">
    <property type="entry name" value="50S RIBOSOMAL PROTEIN L9"/>
    <property type="match status" value="1"/>
</dbReference>
<dbReference type="EMBL" id="JADPIE010000007">
    <property type="protein sequence ID" value="MBF8437719.1"/>
    <property type="molecule type" value="Genomic_DNA"/>
</dbReference>
<keyword evidence="11" id="KW-1185">Reference proteome</keyword>
<reference evidence="10" key="1">
    <citation type="submission" date="2020-11" db="EMBL/GenBank/DDBJ databases">
        <title>Halonatronomonas betainensis gen. nov., sp. nov. a novel haloalkaliphilic representative of the family Halanaerobiacae capable of betaine degradation.</title>
        <authorList>
            <person name="Boltyanskaya Y."/>
            <person name="Kevbrin V."/>
            <person name="Detkova E."/>
            <person name="Grouzdev D.S."/>
            <person name="Koziaeva V."/>
            <person name="Zhilina T."/>
        </authorList>
    </citation>
    <scope>NUCLEOTIDE SEQUENCE</scope>
    <source>
        <strain evidence="10">Z-7014</strain>
    </source>
</reference>
<feature type="domain" description="Ribosomal protein L9" evidence="9">
    <location>
        <begin position="13"/>
        <end position="40"/>
    </location>
</feature>
<evidence type="ECO:0000313" key="11">
    <source>
        <dbReference type="Proteomes" id="UP000621436"/>
    </source>
</evidence>
<dbReference type="InterPro" id="IPR009027">
    <property type="entry name" value="Ribosomal_bL9/RNase_H1_N"/>
</dbReference>
<feature type="coiled-coil region" evidence="8">
    <location>
        <begin position="40"/>
        <end position="82"/>
    </location>
</feature>
<dbReference type="InterPro" id="IPR036935">
    <property type="entry name" value="Ribosomal_bL9_N_sf"/>
</dbReference>
<keyword evidence="5 7" id="KW-0687">Ribonucleoprotein</keyword>
<dbReference type="AlphaFoldDB" id="A0A931AT78"/>
<name>A0A931AT78_9FIRM</name>
<keyword evidence="3 7" id="KW-0694">RNA-binding</keyword>
<evidence type="ECO:0000256" key="3">
    <source>
        <dbReference type="ARBA" id="ARBA00022884"/>
    </source>
</evidence>
<dbReference type="HAMAP" id="MF_00503">
    <property type="entry name" value="Ribosomal_bL9"/>
    <property type="match status" value="1"/>
</dbReference>
<dbReference type="InterPro" id="IPR020594">
    <property type="entry name" value="Ribosomal_bL9_bac/chp"/>
</dbReference>
<dbReference type="GO" id="GO:0006412">
    <property type="term" value="P:translation"/>
    <property type="evidence" value="ECO:0007669"/>
    <property type="project" value="UniProtKB-UniRule"/>
</dbReference>
<proteinExistence type="inferred from homology"/>
<evidence type="ECO:0000256" key="1">
    <source>
        <dbReference type="ARBA" id="ARBA00010605"/>
    </source>
</evidence>
<sequence>MEVILREDVEKVGAGGEVVDVADGYARNFLFPRGLAEKATKAKIQEVKAAQKAKEKAKAENREAAQAQAEKLESEKFEIAVKAGEEGRLFGSVSTHDIADKVEAAGYEIDRKKIDLDENIKDLGAHKVTVKLFEDIAAEITVNVVAKEEE</sequence>
<dbReference type="Gene3D" id="3.40.5.10">
    <property type="entry name" value="Ribosomal protein L9, N-terminal domain"/>
    <property type="match status" value="1"/>
</dbReference>
<protein>
    <recommendedName>
        <fullName evidence="6 7">Large ribosomal subunit protein bL9</fullName>
    </recommendedName>
</protein>
<evidence type="ECO:0000256" key="8">
    <source>
        <dbReference type="SAM" id="Coils"/>
    </source>
</evidence>
<dbReference type="Pfam" id="PF01281">
    <property type="entry name" value="Ribosomal_L9_N"/>
    <property type="match status" value="1"/>
</dbReference>
<dbReference type="GO" id="GO:0005840">
    <property type="term" value="C:ribosome"/>
    <property type="evidence" value="ECO:0007669"/>
    <property type="project" value="UniProtKB-KW"/>
</dbReference>
<dbReference type="PROSITE" id="PS00651">
    <property type="entry name" value="RIBOSOMAL_L9"/>
    <property type="match status" value="1"/>
</dbReference>
<dbReference type="GO" id="GO:0019843">
    <property type="term" value="F:rRNA binding"/>
    <property type="evidence" value="ECO:0007669"/>
    <property type="project" value="UniProtKB-UniRule"/>
</dbReference>
<evidence type="ECO:0000256" key="7">
    <source>
        <dbReference type="HAMAP-Rule" id="MF_00503"/>
    </source>
</evidence>
<keyword evidence="4 7" id="KW-0689">Ribosomal protein</keyword>
<dbReference type="InterPro" id="IPR020069">
    <property type="entry name" value="Ribosomal_bL9_C"/>
</dbReference>
<dbReference type="Gene3D" id="3.10.430.100">
    <property type="entry name" value="Ribosomal protein L9, C-terminal domain"/>
    <property type="match status" value="1"/>
</dbReference>
<gene>
    <name evidence="7" type="primary">rplI</name>
    <name evidence="10" type="ORF">I0Q91_11545</name>
</gene>
<comment type="caution">
    <text evidence="10">The sequence shown here is derived from an EMBL/GenBank/DDBJ whole genome shotgun (WGS) entry which is preliminary data.</text>
</comment>
<dbReference type="RefSeq" id="WP_270454726.1">
    <property type="nucleotide sequence ID" value="NZ_JADPIE010000007.1"/>
</dbReference>
<evidence type="ECO:0000313" key="10">
    <source>
        <dbReference type="EMBL" id="MBF8437719.1"/>
    </source>
</evidence>
<evidence type="ECO:0000256" key="4">
    <source>
        <dbReference type="ARBA" id="ARBA00022980"/>
    </source>
</evidence>
<dbReference type="Proteomes" id="UP000621436">
    <property type="component" value="Unassembled WGS sequence"/>
</dbReference>
<comment type="similarity">
    <text evidence="1 7">Belongs to the bacterial ribosomal protein bL9 family.</text>
</comment>
<dbReference type="NCBIfam" id="TIGR00158">
    <property type="entry name" value="L9"/>
    <property type="match status" value="1"/>
</dbReference>
<evidence type="ECO:0000256" key="5">
    <source>
        <dbReference type="ARBA" id="ARBA00023274"/>
    </source>
</evidence>
<keyword evidence="8" id="KW-0175">Coiled coil</keyword>
<dbReference type="GO" id="GO:1990904">
    <property type="term" value="C:ribonucleoprotein complex"/>
    <property type="evidence" value="ECO:0007669"/>
    <property type="project" value="UniProtKB-KW"/>
</dbReference>
<dbReference type="SUPFAM" id="SSF55658">
    <property type="entry name" value="L9 N-domain-like"/>
    <property type="match status" value="1"/>
</dbReference>
<dbReference type="GO" id="GO:0003735">
    <property type="term" value="F:structural constituent of ribosome"/>
    <property type="evidence" value="ECO:0007669"/>
    <property type="project" value="InterPro"/>
</dbReference>
<dbReference type="InterPro" id="IPR000244">
    <property type="entry name" value="Ribosomal_bL9"/>
</dbReference>
<dbReference type="Pfam" id="PF03948">
    <property type="entry name" value="Ribosomal_L9_C"/>
    <property type="match status" value="1"/>
</dbReference>
<comment type="function">
    <text evidence="7">Binds to the 23S rRNA.</text>
</comment>
<dbReference type="InterPro" id="IPR036791">
    <property type="entry name" value="Ribosomal_bL9_C_sf"/>
</dbReference>
<dbReference type="SUPFAM" id="SSF55653">
    <property type="entry name" value="Ribosomal protein L9 C-domain"/>
    <property type="match status" value="1"/>
</dbReference>
<accession>A0A931AT78</accession>
<evidence type="ECO:0000259" key="9">
    <source>
        <dbReference type="PROSITE" id="PS00651"/>
    </source>
</evidence>
<evidence type="ECO:0000256" key="2">
    <source>
        <dbReference type="ARBA" id="ARBA00022730"/>
    </source>
</evidence>
<keyword evidence="2 7" id="KW-0699">rRNA-binding</keyword>
<evidence type="ECO:0000256" key="6">
    <source>
        <dbReference type="ARBA" id="ARBA00035292"/>
    </source>
</evidence>
<organism evidence="10 11">
    <name type="scientific">Halonatronomonas betaini</name>
    <dbReference type="NCBI Taxonomy" id="2778430"/>
    <lineage>
        <taxon>Bacteria</taxon>
        <taxon>Bacillati</taxon>
        <taxon>Bacillota</taxon>
        <taxon>Clostridia</taxon>
        <taxon>Halanaerobiales</taxon>
        <taxon>Halarsenatibacteraceae</taxon>
        <taxon>Halonatronomonas</taxon>
    </lineage>
</organism>